<evidence type="ECO:0000313" key="2">
    <source>
        <dbReference type="EMBL" id="GEO36276.1"/>
    </source>
</evidence>
<dbReference type="RefSeq" id="WP_044425574.1">
    <property type="nucleotide sequence ID" value="NZ_BJYZ01000002.1"/>
</dbReference>
<dbReference type="InterPro" id="IPR001509">
    <property type="entry name" value="Epimerase_deHydtase"/>
</dbReference>
<keyword evidence="3" id="KW-1185">Reference proteome</keyword>
<accession>A0A512DII8</accession>
<reference evidence="2 3" key="1">
    <citation type="submission" date="2019-07" db="EMBL/GenBank/DDBJ databases">
        <title>Whole genome shotgun sequence of Skermanella aerolata NBRC 106429.</title>
        <authorList>
            <person name="Hosoyama A."/>
            <person name="Uohara A."/>
            <person name="Ohji S."/>
            <person name="Ichikawa N."/>
        </authorList>
    </citation>
    <scope>NUCLEOTIDE SEQUENCE [LARGE SCALE GENOMIC DNA]</scope>
    <source>
        <strain evidence="2 3">NBRC 106429</strain>
    </source>
</reference>
<dbReference type="EMBL" id="BJYZ01000002">
    <property type="protein sequence ID" value="GEO36276.1"/>
    <property type="molecule type" value="Genomic_DNA"/>
</dbReference>
<dbReference type="InterPro" id="IPR036291">
    <property type="entry name" value="NAD(P)-bd_dom_sf"/>
</dbReference>
<dbReference type="Pfam" id="PF01370">
    <property type="entry name" value="Epimerase"/>
    <property type="match status" value="1"/>
</dbReference>
<dbReference type="SUPFAM" id="SSF51735">
    <property type="entry name" value="NAD(P)-binding Rossmann-fold domains"/>
    <property type="match status" value="1"/>
</dbReference>
<dbReference type="InterPro" id="IPR050177">
    <property type="entry name" value="Lipid_A_modif_metabolic_enz"/>
</dbReference>
<dbReference type="PANTHER" id="PTHR43245:SF23">
    <property type="entry name" value="NAD(P)-BINDING DOMAIN-CONTAINING PROTEIN"/>
    <property type="match status" value="1"/>
</dbReference>
<organism evidence="2 3">
    <name type="scientific">Skermanella aerolata</name>
    <dbReference type="NCBI Taxonomy" id="393310"/>
    <lineage>
        <taxon>Bacteria</taxon>
        <taxon>Pseudomonadati</taxon>
        <taxon>Pseudomonadota</taxon>
        <taxon>Alphaproteobacteria</taxon>
        <taxon>Rhodospirillales</taxon>
        <taxon>Azospirillaceae</taxon>
        <taxon>Skermanella</taxon>
    </lineage>
</organism>
<evidence type="ECO:0000259" key="1">
    <source>
        <dbReference type="Pfam" id="PF01370"/>
    </source>
</evidence>
<evidence type="ECO:0000313" key="3">
    <source>
        <dbReference type="Proteomes" id="UP000321523"/>
    </source>
</evidence>
<dbReference type="Proteomes" id="UP000321523">
    <property type="component" value="Unassembled WGS sequence"/>
</dbReference>
<dbReference type="PANTHER" id="PTHR43245">
    <property type="entry name" value="BIFUNCTIONAL POLYMYXIN RESISTANCE PROTEIN ARNA"/>
    <property type="match status" value="1"/>
</dbReference>
<dbReference type="CDD" id="cd08946">
    <property type="entry name" value="SDR_e"/>
    <property type="match status" value="1"/>
</dbReference>
<feature type="domain" description="NAD-dependent epimerase/dehydratase" evidence="1">
    <location>
        <begin position="4"/>
        <end position="236"/>
    </location>
</feature>
<dbReference type="AlphaFoldDB" id="A0A512DII8"/>
<dbReference type="OrthoDB" id="9795501at2"/>
<comment type="caution">
    <text evidence="2">The sequence shown here is derived from an EMBL/GenBank/DDBJ whole genome shotgun (WGS) entry which is preliminary data.</text>
</comment>
<sequence>MQRVMVTGAGGYIGTSLVPMLLEQGYAVRAVDRFFFGHELLKSHPDLEMVREDVRRLKVEDFAGIDAVIDLAAISNDPSGELFQDVTWAVNHKARVRCAELAKQAGVKRYILPSSCSIYGFQPDGVIANEETPTNPLTTYAKANEQAEHGVLPLADDKFTVIVLRQSTVYGYSPRMRLDLAINGMTYGAWKTNVLPLMRDGSQWRPMVHVRDTASAQIFMLTAPAEKVNGRIFNVGSEANNYQLGQLAQIVVDTLPNKVEIEWYGDADTRSYRVSFDKIEALGWKAKLVAQDGIREIAAKLDSGELDRTTETITLDWYKNLVKWHEIIRKVELYGGIFDIPEAEIDALRRSEAAE</sequence>
<gene>
    <name evidence="2" type="ORF">SAE02_04240</name>
</gene>
<protein>
    <submittedName>
        <fullName evidence="2">NAD-dependent dehydratase</fullName>
    </submittedName>
</protein>
<proteinExistence type="predicted"/>
<name>A0A512DII8_9PROT</name>
<dbReference type="Gene3D" id="3.40.50.720">
    <property type="entry name" value="NAD(P)-binding Rossmann-like Domain"/>
    <property type="match status" value="1"/>
</dbReference>